<evidence type="ECO:0000313" key="1">
    <source>
        <dbReference type="EMBL" id="GCA62549.1"/>
    </source>
</evidence>
<reference evidence="1 2" key="1">
    <citation type="journal article" date="2018" name="PLoS ONE">
        <title>The draft genome of Kipferlia bialata reveals reductive genome evolution in fornicate parasites.</title>
        <authorList>
            <person name="Tanifuji G."/>
            <person name="Takabayashi S."/>
            <person name="Kume K."/>
            <person name="Takagi M."/>
            <person name="Nakayama T."/>
            <person name="Kamikawa R."/>
            <person name="Inagaki Y."/>
            <person name="Hashimoto T."/>
        </authorList>
    </citation>
    <scope>NUCLEOTIDE SEQUENCE [LARGE SCALE GENOMIC DNA]</scope>
    <source>
        <strain evidence="1">NY0173</strain>
    </source>
</reference>
<gene>
    <name evidence="1" type="ORF">KIPB_004248</name>
</gene>
<protein>
    <submittedName>
        <fullName evidence="1">Uncharacterized protein</fullName>
    </submittedName>
</protein>
<organism evidence="1 2">
    <name type="scientific">Kipferlia bialata</name>
    <dbReference type="NCBI Taxonomy" id="797122"/>
    <lineage>
        <taxon>Eukaryota</taxon>
        <taxon>Metamonada</taxon>
        <taxon>Carpediemonas-like organisms</taxon>
        <taxon>Kipferlia</taxon>
    </lineage>
</organism>
<dbReference type="AlphaFoldDB" id="A0A391NVR2"/>
<dbReference type="EMBL" id="BDIP01000892">
    <property type="protein sequence ID" value="GCA62549.1"/>
    <property type="molecule type" value="Genomic_DNA"/>
</dbReference>
<name>A0A391NVR2_9EUKA</name>
<proteinExistence type="predicted"/>
<keyword evidence="2" id="KW-1185">Reference proteome</keyword>
<comment type="caution">
    <text evidence="1">The sequence shown here is derived from an EMBL/GenBank/DDBJ whole genome shotgun (WGS) entry which is preliminary data.</text>
</comment>
<accession>A0A391NVR2</accession>
<dbReference type="Proteomes" id="UP000265618">
    <property type="component" value="Unassembled WGS sequence"/>
</dbReference>
<feature type="non-terminal residue" evidence="1">
    <location>
        <position position="1"/>
    </location>
</feature>
<sequence length="42" mass="4698">MSFESLTEQQPDTVSLSAFGHVFAEFFSQLRTSCKSLNEIQG</sequence>
<evidence type="ECO:0000313" key="2">
    <source>
        <dbReference type="Proteomes" id="UP000265618"/>
    </source>
</evidence>